<proteinExistence type="predicted"/>
<reference evidence="1" key="1">
    <citation type="submission" date="2022-02" db="EMBL/GenBank/DDBJ databases">
        <title>Plant Genome Project.</title>
        <authorList>
            <person name="Zhang R.-G."/>
        </authorList>
    </citation>
    <scope>NUCLEOTIDE SEQUENCE</scope>
    <source>
        <strain evidence="1">AT1</strain>
    </source>
</reference>
<accession>A0ACC0NCZ0</accession>
<evidence type="ECO:0000313" key="2">
    <source>
        <dbReference type="Proteomes" id="UP001062846"/>
    </source>
</evidence>
<dbReference type="Proteomes" id="UP001062846">
    <property type="component" value="Chromosome 6"/>
</dbReference>
<keyword evidence="2" id="KW-1185">Reference proteome</keyword>
<dbReference type="EMBL" id="CM046393">
    <property type="protein sequence ID" value="KAI8550674.1"/>
    <property type="molecule type" value="Genomic_DNA"/>
</dbReference>
<organism evidence="1 2">
    <name type="scientific">Rhododendron molle</name>
    <name type="common">Chinese azalea</name>
    <name type="synonym">Azalea mollis</name>
    <dbReference type="NCBI Taxonomy" id="49168"/>
    <lineage>
        <taxon>Eukaryota</taxon>
        <taxon>Viridiplantae</taxon>
        <taxon>Streptophyta</taxon>
        <taxon>Embryophyta</taxon>
        <taxon>Tracheophyta</taxon>
        <taxon>Spermatophyta</taxon>
        <taxon>Magnoliopsida</taxon>
        <taxon>eudicotyledons</taxon>
        <taxon>Gunneridae</taxon>
        <taxon>Pentapetalae</taxon>
        <taxon>asterids</taxon>
        <taxon>Ericales</taxon>
        <taxon>Ericaceae</taxon>
        <taxon>Ericoideae</taxon>
        <taxon>Rhodoreae</taxon>
        <taxon>Rhododendron</taxon>
    </lineage>
</organism>
<sequence>MANDEVGWNAVNSMRDILSSMRGIKSSTENKRLCVEWGLVDQYILKLGVVFFCFLVASVVWSAVRSVCSGPKYPKGFIRSKRGHPGGPSLSCLSSFRAELAR</sequence>
<comment type="caution">
    <text evidence="1">The sequence shown here is derived from an EMBL/GenBank/DDBJ whole genome shotgun (WGS) entry which is preliminary data.</text>
</comment>
<name>A0ACC0NCZ0_RHOML</name>
<protein>
    <submittedName>
        <fullName evidence="1">Uncharacterized protein</fullName>
    </submittedName>
</protein>
<evidence type="ECO:0000313" key="1">
    <source>
        <dbReference type="EMBL" id="KAI8550674.1"/>
    </source>
</evidence>
<gene>
    <name evidence="1" type="ORF">RHMOL_Rhmol06G0126100</name>
</gene>